<accession>F0X1L8</accession>
<reference evidence="2" key="1">
    <citation type="journal article" date="2011" name="PLoS Biol.">
        <title>Gene gain and loss during evolution of obligate parasitism in the white rust pathogen of Arabidopsis thaliana.</title>
        <authorList>
            <person name="Kemen E."/>
            <person name="Gardiner A."/>
            <person name="Schultz-Larsen T."/>
            <person name="Kemen A.C."/>
            <person name="Balmuth A.L."/>
            <person name="Robert-Seilaniantz A."/>
            <person name="Bailey K."/>
            <person name="Holub E."/>
            <person name="Studholme D.J."/>
            <person name="Maclean D."/>
            <person name="Jones J.D."/>
        </authorList>
    </citation>
    <scope>NUCLEOTIDE SEQUENCE</scope>
</reference>
<dbReference type="HOGENOM" id="CLU_2101461_0_0_1"/>
<organism evidence="2">
    <name type="scientific">Albugo laibachii Nc14</name>
    <dbReference type="NCBI Taxonomy" id="890382"/>
    <lineage>
        <taxon>Eukaryota</taxon>
        <taxon>Sar</taxon>
        <taxon>Stramenopiles</taxon>
        <taxon>Oomycota</taxon>
        <taxon>Peronosporomycetes</taxon>
        <taxon>Albuginales</taxon>
        <taxon>Albuginaceae</taxon>
        <taxon>Albugo</taxon>
    </lineage>
</organism>
<reference evidence="2" key="2">
    <citation type="submission" date="2011-02" db="EMBL/GenBank/DDBJ databases">
        <authorList>
            <person name="MacLean D."/>
        </authorList>
    </citation>
    <scope>NUCLEOTIDE SEQUENCE</scope>
</reference>
<feature type="region of interest" description="Disordered" evidence="1">
    <location>
        <begin position="1"/>
        <end position="29"/>
    </location>
</feature>
<sequence>MDESAQGQATSKLGGESRDQLASHKRGSGALLMSPPDRGVIAHWISQSWLAVSTPTIISGFARWGFVNLHSVVEEEPYIDDTTDLVAQLPDCDLVDSKVGDVSVLADFADSAISMEQ</sequence>
<name>F0X1L8_9STRA</name>
<dbReference type="EMBL" id="FR824645">
    <property type="protein sequence ID" value="CCA27713.1"/>
    <property type="molecule type" value="Genomic_DNA"/>
</dbReference>
<evidence type="ECO:0000256" key="1">
    <source>
        <dbReference type="SAM" id="MobiDB-lite"/>
    </source>
</evidence>
<evidence type="ECO:0000313" key="2">
    <source>
        <dbReference type="EMBL" id="CCA27713.1"/>
    </source>
</evidence>
<proteinExistence type="predicted"/>
<gene>
    <name evidence="2" type="primary">AlNc14C646G12329</name>
    <name evidence="2" type="ORF">ALNC14_138570</name>
</gene>
<feature type="compositionally biased region" description="Polar residues" evidence="1">
    <location>
        <begin position="1"/>
        <end position="11"/>
    </location>
</feature>
<dbReference type="AlphaFoldDB" id="F0X1L8"/>
<protein>
    <submittedName>
        <fullName evidence="2">AlNc14C646G12329 protein</fullName>
    </submittedName>
</protein>